<dbReference type="Proteomes" id="UP000694552">
    <property type="component" value="Unplaced"/>
</dbReference>
<organism evidence="2 3">
    <name type="scientific">Otus sunia</name>
    <name type="common">Oriental scops-owl</name>
    <dbReference type="NCBI Taxonomy" id="257818"/>
    <lineage>
        <taxon>Eukaryota</taxon>
        <taxon>Metazoa</taxon>
        <taxon>Chordata</taxon>
        <taxon>Craniata</taxon>
        <taxon>Vertebrata</taxon>
        <taxon>Euteleostomi</taxon>
        <taxon>Archelosauria</taxon>
        <taxon>Archosauria</taxon>
        <taxon>Dinosauria</taxon>
        <taxon>Saurischia</taxon>
        <taxon>Theropoda</taxon>
        <taxon>Coelurosauria</taxon>
        <taxon>Aves</taxon>
        <taxon>Neognathae</taxon>
        <taxon>Neoaves</taxon>
        <taxon>Telluraves</taxon>
        <taxon>Strigiformes</taxon>
        <taxon>Strigidae</taxon>
        <taxon>Otus</taxon>
    </lineage>
</organism>
<evidence type="ECO:0000313" key="3">
    <source>
        <dbReference type="Proteomes" id="UP000694552"/>
    </source>
</evidence>
<sequence length="108" mass="10865">MGGLRIPAPSPPQLGGVGRAPPNAPLLPGGGPGSRGALLSLTGRPELPPPRVLALRRIRDPDTAEPLDRGLVVWFPGGVWRGVSVPGGGVSVPTDGVSVPSGKGLSTW</sequence>
<accession>A0A8C8B665</accession>
<keyword evidence="3" id="KW-1185">Reference proteome</keyword>
<name>A0A8C8B665_9STRI</name>
<feature type="region of interest" description="Disordered" evidence="1">
    <location>
        <begin position="1"/>
        <end position="48"/>
    </location>
</feature>
<evidence type="ECO:0000256" key="1">
    <source>
        <dbReference type="SAM" id="MobiDB-lite"/>
    </source>
</evidence>
<evidence type="ECO:0000313" key="2">
    <source>
        <dbReference type="Ensembl" id="ENSOSUP00000015467.1"/>
    </source>
</evidence>
<feature type="compositionally biased region" description="Low complexity" evidence="1">
    <location>
        <begin position="91"/>
        <end position="102"/>
    </location>
</feature>
<dbReference type="Ensembl" id="ENSOSUT00000015994.1">
    <property type="protein sequence ID" value="ENSOSUP00000015467.1"/>
    <property type="gene ID" value="ENSOSUG00000011057.1"/>
</dbReference>
<reference evidence="2" key="1">
    <citation type="submission" date="2025-08" db="UniProtKB">
        <authorList>
            <consortium name="Ensembl"/>
        </authorList>
    </citation>
    <scope>IDENTIFICATION</scope>
</reference>
<dbReference type="AlphaFoldDB" id="A0A8C8B665"/>
<feature type="region of interest" description="Disordered" evidence="1">
    <location>
        <begin position="85"/>
        <end position="108"/>
    </location>
</feature>
<protein>
    <submittedName>
        <fullName evidence="2">Uncharacterized protein</fullName>
    </submittedName>
</protein>
<proteinExistence type="predicted"/>
<reference evidence="2" key="2">
    <citation type="submission" date="2025-09" db="UniProtKB">
        <authorList>
            <consortium name="Ensembl"/>
        </authorList>
    </citation>
    <scope>IDENTIFICATION</scope>
</reference>